<evidence type="ECO:0000256" key="7">
    <source>
        <dbReference type="SAM" id="MobiDB-lite"/>
    </source>
</evidence>
<accession>A0A1C4U2V0</accession>
<dbReference type="InterPro" id="IPR027417">
    <property type="entry name" value="P-loop_NTPase"/>
</dbReference>
<evidence type="ECO:0000256" key="5">
    <source>
        <dbReference type="ARBA" id="ARBA00038437"/>
    </source>
</evidence>
<feature type="region of interest" description="Disordered" evidence="7">
    <location>
        <begin position="398"/>
        <end position="475"/>
    </location>
</feature>
<dbReference type="PANTHER" id="PTHR47959">
    <property type="entry name" value="ATP-DEPENDENT RNA HELICASE RHLE-RELATED"/>
    <property type="match status" value="1"/>
</dbReference>
<gene>
    <name evidence="11" type="ORF">GA0070607_0069</name>
</gene>
<dbReference type="AlphaFoldDB" id="A0A1C4U2V0"/>
<dbReference type="CDD" id="cd18787">
    <property type="entry name" value="SF2_C_DEAD"/>
    <property type="match status" value="1"/>
</dbReference>
<name>A0A1C4U2V0_9ACTN</name>
<protein>
    <submittedName>
        <fullName evidence="11">Superfamily II DNA and RNA helicase</fullName>
    </submittedName>
</protein>
<evidence type="ECO:0000259" key="9">
    <source>
        <dbReference type="PROSITE" id="PS51194"/>
    </source>
</evidence>
<dbReference type="SMART" id="SM00487">
    <property type="entry name" value="DEXDc"/>
    <property type="match status" value="1"/>
</dbReference>
<dbReference type="GO" id="GO:0016787">
    <property type="term" value="F:hydrolase activity"/>
    <property type="evidence" value="ECO:0007669"/>
    <property type="project" value="UniProtKB-KW"/>
</dbReference>
<dbReference type="InterPro" id="IPR011545">
    <property type="entry name" value="DEAD/DEAH_box_helicase_dom"/>
</dbReference>
<dbReference type="OrthoDB" id="9805696at2"/>
<evidence type="ECO:0000259" key="8">
    <source>
        <dbReference type="PROSITE" id="PS51192"/>
    </source>
</evidence>
<feature type="domain" description="Helicase ATP-binding" evidence="8">
    <location>
        <begin position="46"/>
        <end position="221"/>
    </location>
</feature>
<dbReference type="GO" id="GO:0005524">
    <property type="term" value="F:ATP binding"/>
    <property type="evidence" value="ECO:0007669"/>
    <property type="project" value="UniProtKB-KW"/>
</dbReference>
<dbReference type="PROSITE" id="PS51192">
    <property type="entry name" value="HELICASE_ATP_BIND_1"/>
    <property type="match status" value="1"/>
</dbReference>
<evidence type="ECO:0000259" key="10">
    <source>
        <dbReference type="PROSITE" id="PS51195"/>
    </source>
</evidence>
<dbReference type="CDD" id="cd00268">
    <property type="entry name" value="DEADc"/>
    <property type="match status" value="1"/>
</dbReference>
<feature type="compositionally biased region" description="Low complexity" evidence="7">
    <location>
        <begin position="427"/>
        <end position="442"/>
    </location>
</feature>
<evidence type="ECO:0000256" key="6">
    <source>
        <dbReference type="PROSITE-ProRule" id="PRU00552"/>
    </source>
</evidence>
<dbReference type="SUPFAM" id="SSF52540">
    <property type="entry name" value="P-loop containing nucleoside triphosphate hydrolases"/>
    <property type="match status" value="1"/>
</dbReference>
<feature type="short sequence motif" description="Q motif" evidence="6">
    <location>
        <begin position="15"/>
        <end position="43"/>
    </location>
</feature>
<dbReference type="GO" id="GO:0003724">
    <property type="term" value="F:RNA helicase activity"/>
    <property type="evidence" value="ECO:0007669"/>
    <property type="project" value="InterPro"/>
</dbReference>
<dbReference type="InterPro" id="IPR050079">
    <property type="entry name" value="DEAD_box_RNA_helicase"/>
</dbReference>
<dbReference type="GO" id="GO:0005829">
    <property type="term" value="C:cytosol"/>
    <property type="evidence" value="ECO:0007669"/>
    <property type="project" value="TreeGrafter"/>
</dbReference>
<evidence type="ECO:0000256" key="3">
    <source>
        <dbReference type="ARBA" id="ARBA00022806"/>
    </source>
</evidence>
<dbReference type="PANTHER" id="PTHR47959:SF13">
    <property type="entry name" value="ATP-DEPENDENT RNA HELICASE RHLE"/>
    <property type="match status" value="1"/>
</dbReference>
<evidence type="ECO:0000256" key="2">
    <source>
        <dbReference type="ARBA" id="ARBA00022801"/>
    </source>
</evidence>
<evidence type="ECO:0000256" key="1">
    <source>
        <dbReference type="ARBA" id="ARBA00022741"/>
    </source>
</evidence>
<dbReference type="PROSITE" id="PS51194">
    <property type="entry name" value="HELICASE_CTER"/>
    <property type="match status" value="1"/>
</dbReference>
<evidence type="ECO:0000313" key="12">
    <source>
        <dbReference type="Proteomes" id="UP000198243"/>
    </source>
</evidence>
<feature type="domain" description="DEAD-box RNA helicase Q" evidence="10">
    <location>
        <begin position="15"/>
        <end position="43"/>
    </location>
</feature>
<evidence type="ECO:0000313" key="11">
    <source>
        <dbReference type="EMBL" id="SCE66010.1"/>
    </source>
</evidence>
<dbReference type="InterPro" id="IPR014001">
    <property type="entry name" value="Helicase_ATP-bd"/>
</dbReference>
<keyword evidence="4" id="KW-0067">ATP-binding</keyword>
<dbReference type="RefSeq" id="WP_089016366.1">
    <property type="nucleotide sequence ID" value="NZ_LT607412.1"/>
</dbReference>
<dbReference type="GO" id="GO:0003676">
    <property type="term" value="F:nucleic acid binding"/>
    <property type="evidence" value="ECO:0007669"/>
    <property type="project" value="InterPro"/>
</dbReference>
<proteinExistence type="inferred from homology"/>
<dbReference type="InterPro" id="IPR001650">
    <property type="entry name" value="Helicase_C-like"/>
</dbReference>
<sequence length="475" mass="49663">MAARRPSKTRLVTPTSFADLGVPGRLVAALEQAGINTPFPIQAATLPDSLAGRDVLGRGRTGSGKTYAFALPVLARLSAATSARLPGRPRSLILAPTRELATQIEATIAPLATALSLRTATIFGGVSARPQVAALRAGVDILIACPGRLADHVSTGHANLDAVEITVLDEADHMADLGFLPVVRRLLDTTPPRSQRLLFSATLDAGVDVLVRRYLSNPVTHSVDSAMSPVAAMTHHVLRVRHDDRLPVLIDLTAAPGRTLVFTRTKRGAKKLTSQLVASGVPAVELHGNLAQNARTRNLAAFSAGDARTLVATDIAARGIHVDDVALVIHADPPAEHKAYLHRSGRTARAGASGTVVTLMTDDQVTDVRDLTRQAGINPTITRLGPGDSLLTELAPGERRFVTPPVATTRPHSGRGHSATRRPDPHTAAGGSTASAARGTGSESRRASAAETTSPPRGAAAFSSGTRVGSRRGQR</sequence>
<organism evidence="11 12">
    <name type="scientific">Micromonospora coriariae</name>
    <dbReference type="NCBI Taxonomy" id="285665"/>
    <lineage>
        <taxon>Bacteria</taxon>
        <taxon>Bacillati</taxon>
        <taxon>Actinomycetota</taxon>
        <taxon>Actinomycetes</taxon>
        <taxon>Micromonosporales</taxon>
        <taxon>Micromonosporaceae</taxon>
        <taxon>Micromonospora</taxon>
    </lineage>
</organism>
<dbReference type="SMART" id="SM00490">
    <property type="entry name" value="HELICc"/>
    <property type="match status" value="1"/>
</dbReference>
<keyword evidence="3 11" id="KW-0347">Helicase</keyword>
<dbReference type="EMBL" id="LT607412">
    <property type="protein sequence ID" value="SCE66010.1"/>
    <property type="molecule type" value="Genomic_DNA"/>
</dbReference>
<dbReference type="Gene3D" id="3.40.50.300">
    <property type="entry name" value="P-loop containing nucleotide triphosphate hydrolases"/>
    <property type="match status" value="2"/>
</dbReference>
<keyword evidence="2" id="KW-0378">Hydrolase</keyword>
<dbReference type="InterPro" id="IPR014014">
    <property type="entry name" value="RNA_helicase_DEAD_Q_motif"/>
</dbReference>
<reference evidence="12" key="1">
    <citation type="submission" date="2016-06" db="EMBL/GenBank/DDBJ databases">
        <authorList>
            <person name="Varghese N."/>
            <person name="Submissions Spin"/>
        </authorList>
    </citation>
    <scope>NUCLEOTIDE SEQUENCE [LARGE SCALE GENOMIC DNA]</scope>
    <source>
        <strain evidence="12">DSM 44875</strain>
    </source>
</reference>
<comment type="similarity">
    <text evidence="5">Belongs to the DEAD box helicase family.</text>
</comment>
<keyword evidence="12" id="KW-1185">Reference proteome</keyword>
<keyword evidence="1" id="KW-0547">Nucleotide-binding</keyword>
<dbReference type="Pfam" id="PF00271">
    <property type="entry name" value="Helicase_C"/>
    <property type="match status" value="1"/>
</dbReference>
<dbReference type="PROSITE" id="PS51195">
    <property type="entry name" value="Q_MOTIF"/>
    <property type="match status" value="1"/>
</dbReference>
<evidence type="ECO:0000256" key="4">
    <source>
        <dbReference type="ARBA" id="ARBA00022840"/>
    </source>
</evidence>
<feature type="domain" description="Helicase C-terminal" evidence="9">
    <location>
        <begin position="232"/>
        <end position="395"/>
    </location>
</feature>
<dbReference type="Proteomes" id="UP000198243">
    <property type="component" value="Chromosome I"/>
</dbReference>
<dbReference type="InterPro" id="IPR044742">
    <property type="entry name" value="DEAD/DEAH_RhlB"/>
</dbReference>
<dbReference type="Pfam" id="PF00270">
    <property type="entry name" value="DEAD"/>
    <property type="match status" value="1"/>
</dbReference>